<name>A0A8J5RYN6_ZIZPA</name>
<evidence type="ECO:0000313" key="2">
    <source>
        <dbReference type="EMBL" id="KAG8056339.1"/>
    </source>
</evidence>
<comment type="caution">
    <text evidence="2">The sequence shown here is derived from an EMBL/GenBank/DDBJ whole genome shotgun (WGS) entry which is preliminary data.</text>
</comment>
<feature type="region of interest" description="Disordered" evidence="1">
    <location>
        <begin position="31"/>
        <end position="53"/>
    </location>
</feature>
<evidence type="ECO:0000313" key="3">
    <source>
        <dbReference type="Proteomes" id="UP000729402"/>
    </source>
</evidence>
<evidence type="ECO:0000256" key="1">
    <source>
        <dbReference type="SAM" id="MobiDB-lite"/>
    </source>
</evidence>
<dbReference type="Proteomes" id="UP000729402">
    <property type="component" value="Unassembled WGS sequence"/>
</dbReference>
<reference evidence="2" key="2">
    <citation type="submission" date="2021-02" db="EMBL/GenBank/DDBJ databases">
        <authorList>
            <person name="Kimball J.A."/>
            <person name="Haas M.W."/>
            <person name="Macchietto M."/>
            <person name="Kono T."/>
            <person name="Duquette J."/>
            <person name="Shao M."/>
        </authorList>
    </citation>
    <scope>NUCLEOTIDE SEQUENCE</scope>
    <source>
        <tissue evidence="2">Fresh leaf tissue</tissue>
    </source>
</reference>
<organism evidence="2 3">
    <name type="scientific">Zizania palustris</name>
    <name type="common">Northern wild rice</name>
    <dbReference type="NCBI Taxonomy" id="103762"/>
    <lineage>
        <taxon>Eukaryota</taxon>
        <taxon>Viridiplantae</taxon>
        <taxon>Streptophyta</taxon>
        <taxon>Embryophyta</taxon>
        <taxon>Tracheophyta</taxon>
        <taxon>Spermatophyta</taxon>
        <taxon>Magnoliopsida</taxon>
        <taxon>Liliopsida</taxon>
        <taxon>Poales</taxon>
        <taxon>Poaceae</taxon>
        <taxon>BOP clade</taxon>
        <taxon>Oryzoideae</taxon>
        <taxon>Oryzeae</taxon>
        <taxon>Zizaniinae</taxon>
        <taxon>Zizania</taxon>
    </lineage>
</organism>
<dbReference type="AlphaFoldDB" id="A0A8J5RYN6"/>
<dbReference type="EMBL" id="JAAALK010000287">
    <property type="protein sequence ID" value="KAG8056339.1"/>
    <property type="molecule type" value="Genomic_DNA"/>
</dbReference>
<proteinExistence type="predicted"/>
<protein>
    <submittedName>
        <fullName evidence="2">Uncharacterized protein</fullName>
    </submittedName>
</protein>
<gene>
    <name evidence="2" type="ORF">GUJ93_ZPchr0002g24114</name>
</gene>
<keyword evidence="3" id="KW-1185">Reference proteome</keyword>
<sequence>MRQSHRSLFYMLSATDASFWLGNSCAGPQDKHRPGISSHALNRLKTSRRSTKTRNRFCATGEIKPVQEVGLALALGRDQNKT</sequence>
<reference evidence="2" key="1">
    <citation type="journal article" date="2021" name="bioRxiv">
        <title>Whole Genome Assembly and Annotation of Northern Wild Rice, Zizania palustris L., Supports a Whole Genome Duplication in the Zizania Genus.</title>
        <authorList>
            <person name="Haas M."/>
            <person name="Kono T."/>
            <person name="Macchietto M."/>
            <person name="Millas R."/>
            <person name="McGilp L."/>
            <person name="Shao M."/>
            <person name="Duquette J."/>
            <person name="Hirsch C.N."/>
            <person name="Kimball J."/>
        </authorList>
    </citation>
    <scope>NUCLEOTIDE SEQUENCE</scope>
    <source>
        <tissue evidence="2">Fresh leaf tissue</tissue>
    </source>
</reference>
<accession>A0A8J5RYN6</accession>